<proteinExistence type="predicted"/>
<name>A0ABV2YCC9_9ACTN</name>
<keyword evidence="4" id="KW-1185">Reference proteome</keyword>
<sequence length="406" mass="44387">MARIDSEEPYWANQAAKALRAERIAVEITPKLQEAIHEEWTWADYPASWLTRDEIREISDNAQKLYDDIRTGRLTVHLHAHDGFTTVAVGTYTTEGGNTVFLHGEDHLRGVTDVYETPAEGIAAFQKIYGSAVRPGPAPATTAERQAAEALKPLPAAITAATLRKACKDRPQAAAPAESATIEDHEALLNTFLGSHRDWEKYRTWNDNCSYANHESLTLRAELNHEAEPHQIAWRITAYASPVGDLVWHASATTTAPVALVRDLLENAADHLGPASADPATLDERVSQVTAALTEAGWHERTDTRWTTWTAPDRSHGLRLDTYAAAHPEQALRSWTAWHHATADQPAWAIGFTADVPLDVLKDLISSMSLSATRRLAESRPAASAVAPTAPRAATPPLAKHATSSI</sequence>
<evidence type="ECO:0000256" key="1">
    <source>
        <dbReference type="SAM" id="MobiDB-lite"/>
    </source>
</evidence>
<accession>A0ABV2YCC9</accession>
<dbReference type="Proteomes" id="UP001550850">
    <property type="component" value="Unassembled WGS sequence"/>
</dbReference>
<reference evidence="3 4" key="1">
    <citation type="submission" date="2024-06" db="EMBL/GenBank/DDBJ databases">
        <title>The Natural Products Discovery Center: Release of the First 8490 Sequenced Strains for Exploring Actinobacteria Biosynthetic Diversity.</title>
        <authorList>
            <person name="Kalkreuter E."/>
            <person name="Kautsar S.A."/>
            <person name="Yang D."/>
            <person name="Bader C.D."/>
            <person name="Teijaro C.N."/>
            <person name="Fluegel L."/>
            <person name="Davis C.M."/>
            <person name="Simpson J.R."/>
            <person name="Lauterbach L."/>
            <person name="Steele A.D."/>
            <person name="Gui C."/>
            <person name="Meng S."/>
            <person name="Li G."/>
            <person name="Viehrig K."/>
            <person name="Ye F."/>
            <person name="Su P."/>
            <person name="Kiefer A.F."/>
            <person name="Nichols A."/>
            <person name="Cepeda A.J."/>
            <person name="Yan W."/>
            <person name="Fan B."/>
            <person name="Jiang Y."/>
            <person name="Adhikari A."/>
            <person name="Zheng C.-J."/>
            <person name="Schuster L."/>
            <person name="Cowan T.M."/>
            <person name="Smanski M.J."/>
            <person name="Chevrette M.G."/>
            <person name="De Carvalho L.P.S."/>
            <person name="Shen B."/>
        </authorList>
    </citation>
    <scope>NUCLEOTIDE SEQUENCE [LARGE SCALE GENOMIC DNA]</scope>
    <source>
        <strain evidence="3 4">NPDC038104</strain>
    </source>
</reference>
<evidence type="ECO:0000313" key="3">
    <source>
        <dbReference type="EMBL" id="MEU3553379.1"/>
    </source>
</evidence>
<dbReference type="Pfam" id="PF03771">
    <property type="entry name" value="SPDY"/>
    <property type="match status" value="2"/>
</dbReference>
<feature type="region of interest" description="Disordered" evidence="1">
    <location>
        <begin position="378"/>
        <end position="406"/>
    </location>
</feature>
<organism evidence="3 4">
    <name type="scientific">Streptomyces fragilis</name>
    <dbReference type="NCBI Taxonomy" id="67301"/>
    <lineage>
        <taxon>Bacteria</taxon>
        <taxon>Bacillati</taxon>
        <taxon>Actinomycetota</taxon>
        <taxon>Actinomycetes</taxon>
        <taxon>Kitasatosporales</taxon>
        <taxon>Streptomycetaceae</taxon>
        <taxon>Streptomyces</taxon>
    </lineage>
</organism>
<dbReference type="EMBL" id="JBEZUR010000003">
    <property type="protein sequence ID" value="MEU3553379.1"/>
    <property type="molecule type" value="Genomic_DNA"/>
</dbReference>
<feature type="compositionally biased region" description="Low complexity" evidence="1">
    <location>
        <begin position="379"/>
        <end position="399"/>
    </location>
</feature>
<protein>
    <submittedName>
        <fullName evidence="3">DUF317 domain-containing protein</fullName>
    </submittedName>
</protein>
<evidence type="ECO:0000313" key="4">
    <source>
        <dbReference type="Proteomes" id="UP001550850"/>
    </source>
</evidence>
<dbReference type="InterPro" id="IPR005523">
    <property type="entry name" value="DUF317_SPDY"/>
</dbReference>
<feature type="domain" description="DUF317" evidence="2">
    <location>
        <begin position="311"/>
        <end position="366"/>
    </location>
</feature>
<feature type="domain" description="DUF317" evidence="2">
    <location>
        <begin position="218"/>
        <end position="270"/>
    </location>
</feature>
<gene>
    <name evidence="3" type="ORF">AB0E65_03925</name>
</gene>
<comment type="caution">
    <text evidence="3">The sequence shown here is derived from an EMBL/GenBank/DDBJ whole genome shotgun (WGS) entry which is preliminary data.</text>
</comment>
<dbReference type="RefSeq" id="WP_108952648.1">
    <property type="nucleotide sequence ID" value="NZ_BEVZ01000002.1"/>
</dbReference>
<evidence type="ECO:0000259" key="2">
    <source>
        <dbReference type="Pfam" id="PF03771"/>
    </source>
</evidence>